<dbReference type="RefSeq" id="WP_193800869.1">
    <property type="nucleotide sequence ID" value="NZ_JADEWC010000016.1"/>
</dbReference>
<dbReference type="Gene3D" id="1.10.10.160">
    <property type="match status" value="1"/>
</dbReference>
<sequence>MDITFSFSFWNQLNRLNAQENYYLLSKIRETITTNITEEKSFSPIIHEQKTIIKINLNQNNYIIGLSLPSHKTIKLIGFASQENLELDNYPYHHKIIDFIKEKNQHIEENIINKIDFNFTINNLLITNTTQEANDFYLHNLNINPLKYIPVALSKQQKDFLQTNKNLPIILSGNKGTGKSTLSLYHALTQNNKHQSNPEYKTAFFTNTPKEEKKLNNLVKLFNKHSLKNLQIKDYHSFLKTFVAEKEFKSKNQFLAQRQITEYKFKEYFCKEQTIESIDIDLLWREIQQLIKGASKSLKNSQGLISYNDYLALKNQSLFPSNSNFNYIYKYANNYQQWLENNNYWDKIDLVQYILKKLPDNYLGEYDSIYLDDVQELSEIEIQLVFTLLKIENKQEYIPQLFIIGEDNSSLIRGSFNWGRVKKIAIEEYLKSPQWKTIRPALEPQYINYNFCTSDKITNLINFIVELVINHQNQEDIIFQTNESWLKSNSKPLVVYGREDEIFAQGNRFSGANAIIVKNNIDKEYLTGLFPQDSERILMVNEINNLQFDGILIWNFFENKISMSAQELLEDEQFYQDLFIALRSAKEKVYFYDKNDVILWNNHHLTNLIELGYPTELKPFFTEDDEPIINNIIEEYLQFCSYKAYKICSQIYFQANDILGAAKIEALLEEVKGNWGRAGDIWNKLFIFDEAIRCWNEVDNKLWEAKWATTKPESWSQRGLYFEEKKDFDLANFCYDKANDFAGKLRCFEANDDWELAGDKCQEKNLSSQAQYYYDLADKYYQEKGQFQSAVKMWTRLEKLDKVALIWEKLEQWEKAGNCWQKQGDIQRAADCWQKAQKWSEAQKCWLELGKWENLALSYESQQEWVLAAEVWQKQGDLQRAGFCYQNANEWVLAEDLWRKLEYWGYVAIALQQQKKWQEAASMWAKTSPYELQALCYERLENWEKAKESWLKANNWSQSIICTEKQQKWDEAAESWENLGEWYKAGKAWQTIDEMEKAALCYEQGNFWAEAEICWRHLDEQSAIALTLEKQEKWSQAAEIWQELAQWKKAGKAWEKTGEIQKAALVFEMGNHWREAEECWRILNNESKIETAIKQQGTWVMAAHDWLKSNQIEQAALCYEKCEDWERAEKYWLQANNHEKVAEVCEHQQKWQQAADAHLQNDNPEKAALCYEKLKDWENAEKCWRKSWKWEQLARVCEYQQKWKQAADAWVKADNLETAVTYYEKIQDWENAEECWRKLSNWEKLAQVCEHQGKWEEAAQLWTFLNNWRKAAQACLKMDDIETAIKYYEKGNYTQEANQLKQNKP</sequence>
<comment type="caution">
    <text evidence="5">The sequence shown here is derived from an EMBL/GenBank/DDBJ whole genome shotgun (WGS) entry which is preliminary data.</text>
</comment>
<dbReference type="PANTHER" id="PTHR21529">
    <property type="entry name" value="MAMMARY TURMOR VIRUS RECEPTOR HOMOLOG 1, 2 MTVR1, 2"/>
    <property type="match status" value="1"/>
</dbReference>
<keyword evidence="3" id="KW-0347">Helicase</keyword>
<dbReference type="Gene3D" id="1.25.40.470">
    <property type="match status" value="1"/>
</dbReference>
<dbReference type="Gene3D" id="3.40.50.300">
    <property type="entry name" value="P-loop containing nucleotide triphosphate hydrolases"/>
    <property type="match status" value="1"/>
</dbReference>
<evidence type="ECO:0000256" key="3">
    <source>
        <dbReference type="ARBA" id="ARBA00022806"/>
    </source>
</evidence>
<protein>
    <recommendedName>
        <fullName evidence="7">UvrD-like helicase ATP-binding domain-containing protein</fullName>
    </recommendedName>
</protein>
<keyword evidence="6" id="KW-1185">Reference proteome</keyword>
<dbReference type="InterPro" id="IPR013986">
    <property type="entry name" value="DExx_box_DNA_helicase_dom_sf"/>
</dbReference>
<evidence type="ECO:0000256" key="4">
    <source>
        <dbReference type="ARBA" id="ARBA00022840"/>
    </source>
</evidence>
<keyword evidence="4" id="KW-0067">ATP-binding</keyword>
<accession>A0ABR9V589</accession>
<keyword evidence="1" id="KW-0547">Nucleotide-binding</keyword>
<evidence type="ECO:0000256" key="2">
    <source>
        <dbReference type="ARBA" id="ARBA00022801"/>
    </source>
</evidence>
<dbReference type="EMBL" id="JADEWC010000016">
    <property type="protein sequence ID" value="MBE9222714.1"/>
    <property type="molecule type" value="Genomic_DNA"/>
</dbReference>
<evidence type="ECO:0008006" key="7">
    <source>
        <dbReference type="Google" id="ProtNLM"/>
    </source>
</evidence>
<organism evidence="5 6">
    <name type="scientific">Cyanobacterium stanieri LEGE 03274</name>
    <dbReference type="NCBI Taxonomy" id="1828756"/>
    <lineage>
        <taxon>Bacteria</taxon>
        <taxon>Bacillati</taxon>
        <taxon>Cyanobacteriota</taxon>
        <taxon>Cyanophyceae</taxon>
        <taxon>Oscillatoriophycideae</taxon>
        <taxon>Chroococcales</taxon>
        <taxon>Geminocystaceae</taxon>
        <taxon>Cyanobacterium</taxon>
    </lineage>
</organism>
<dbReference type="InterPro" id="IPR011990">
    <property type="entry name" value="TPR-like_helical_dom_sf"/>
</dbReference>
<dbReference type="Proteomes" id="UP000654604">
    <property type="component" value="Unassembled WGS sequence"/>
</dbReference>
<dbReference type="SUPFAM" id="SSF48452">
    <property type="entry name" value="TPR-like"/>
    <property type="match status" value="3"/>
</dbReference>
<reference evidence="5 6" key="1">
    <citation type="submission" date="2020-10" db="EMBL/GenBank/DDBJ databases">
        <authorList>
            <person name="Castelo-Branco R."/>
            <person name="Eusebio N."/>
            <person name="Adriana R."/>
            <person name="Vieira A."/>
            <person name="Brugerolle De Fraissinette N."/>
            <person name="Rezende De Castro R."/>
            <person name="Schneider M.P."/>
            <person name="Vasconcelos V."/>
            <person name="Leao P.N."/>
        </authorList>
    </citation>
    <scope>NUCLEOTIDE SEQUENCE [LARGE SCALE GENOMIC DNA]</scope>
    <source>
        <strain evidence="5 6">LEGE 03274</strain>
    </source>
</reference>
<name>A0ABR9V589_9CHRO</name>
<gene>
    <name evidence="5" type="ORF">IQ215_08385</name>
</gene>
<dbReference type="SUPFAM" id="SSF52540">
    <property type="entry name" value="P-loop containing nucleoside triphosphate hydrolases"/>
    <property type="match status" value="1"/>
</dbReference>
<dbReference type="InterPro" id="IPR027417">
    <property type="entry name" value="P-loop_NTPase"/>
</dbReference>
<keyword evidence="2" id="KW-0378">Hydrolase</keyword>
<evidence type="ECO:0000313" key="5">
    <source>
        <dbReference type="EMBL" id="MBE9222714.1"/>
    </source>
</evidence>
<evidence type="ECO:0000256" key="1">
    <source>
        <dbReference type="ARBA" id="ARBA00022741"/>
    </source>
</evidence>
<dbReference type="InterPro" id="IPR039904">
    <property type="entry name" value="TRANK1"/>
</dbReference>
<proteinExistence type="predicted"/>
<dbReference type="Gene3D" id="1.25.40.10">
    <property type="entry name" value="Tetratricopeptide repeat domain"/>
    <property type="match status" value="1"/>
</dbReference>
<dbReference type="PANTHER" id="PTHR21529:SF4">
    <property type="entry name" value="TPR AND ANKYRIN REPEAT-CONTAINING PROTEIN 1"/>
    <property type="match status" value="1"/>
</dbReference>
<evidence type="ECO:0000313" key="6">
    <source>
        <dbReference type="Proteomes" id="UP000654604"/>
    </source>
</evidence>